<dbReference type="EMBL" id="FNRA01000007">
    <property type="protein sequence ID" value="SEA92520.1"/>
    <property type="molecule type" value="Genomic_DNA"/>
</dbReference>
<dbReference type="STRING" id="425514.SAMN05443550_10720"/>
<dbReference type="OrthoDB" id="1424256at2"/>
<name>A0A1H4F6H8_9SPHI</name>
<proteinExistence type="predicted"/>
<dbReference type="RefSeq" id="WP_090557342.1">
    <property type="nucleotide sequence ID" value="NZ_FNRA01000007.1"/>
</dbReference>
<dbReference type="AlphaFoldDB" id="A0A1H4F6H8"/>
<protein>
    <submittedName>
        <fullName evidence="2">Uncharacterized protein</fullName>
    </submittedName>
</protein>
<accession>A0A1H4F6H8</accession>
<feature type="transmembrane region" description="Helical" evidence="1">
    <location>
        <begin position="304"/>
        <end position="326"/>
    </location>
</feature>
<evidence type="ECO:0000313" key="2">
    <source>
        <dbReference type="EMBL" id="SEA92520.1"/>
    </source>
</evidence>
<keyword evidence="1" id="KW-1133">Transmembrane helix</keyword>
<keyword evidence="1" id="KW-0812">Transmembrane</keyword>
<keyword evidence="1" id="KW-0472">Membrane</keyword>
<evidence type="ECO:0000256" key="1">
    <source>
        <dbReference type="SAM" id="Phobius"/>
    </source>
</evidence>
<feature type="transmembrane region" description="Helical" evidence="1">
    <location>
        <begin position="373"/>
        <end position="394"/>
    </location>
</feature>
<gene>
    <name evidence="2" type="ORF">SAMN05443550_10720</name>
</gene>
<dbReference type="Proteomes" id="UP000198850">
    <property type="component" value="Unassembled WGS sequence"/>
</dbReference>
<sequence>MEELPLDKIIKIWHSRPSDLVIKTGFDEIEFVFENESSKSSYEELLVQGGFIIKNNGTKFLTINDIHESMSLYVSLESLLDDLNQDINKMDRYNLFVFNVDDHYLYYDFHKKEVITDSQNITVKNTIKHFEQYNKLLKLFLTESNNIFEINRPTKTGNELVIVSKGQEKMIASFSYKFIDVSIFNYEFSPISFNELNLKLGIEEWLAVLKNNLCQYLELQSDNKKTFSSIYNNLNYIFNQTQKDYQLYISRFSFDRIRKQFKTEKNNYFESLSAAQDKISGQIISVPISLGASIYSFYQFKSSLLIIGIIYVAICIYSLFIGFVVVMNLYDIKKVADDVNEEMGKMKLHFEDLYNELKKDFDYMRYKRIRIRVLAWSIIAALIITLFSITMFLFNYQDPINNIFKFL</sequence>
<reference evidence="2 3" key="1">
    <citation type="submission" date="2016-10" db="EMBL/GenBank/DDBJ databases">
        <authorList>
            <person name="de Groot N.N."/>
        </authorList>
    </citation>
    <scope>NUCLEOTIDE SEQUENCE [LARGE SCALE GENOMIC DNA]</scope>
    <source>
        <strain evidence="2 3">DSM 19033</strain>
    </source>
</reference>
<organism evidence="2 3">
    <name type="scientific">Pedobacter hartonius</name>
    <dbReference type="NCBI Taxonomy" id="425514"/>
    <lineage>
        <taxon>Bacteria</taxon>
        <taxon>Pseudomonadati</taxon>
        <taxon>Bacteroidota</taxon>
        <taxon>Sphingobacteriia</taxon>
        <taxon>Sphingobacteriales</taxon>
        <taxon>Sphingobacteriaceae</taxon>
        <taxon>Pedobacter</taxon>
    </lineage>
</organism>
<keyword evidence="3" id="KW-1185">Reference proteome</keyword>
<evidence type="ECO:0000313" key="3">
    <source>
        <dbReference type="Proteomes" id="UP000198850"/>
    </source>
</evidence>